<dbReference type="GO" id="GO:0070292">
    <property type="term" value="P:N-acylphosphatidylethanolamine metabolic process"/>
    <property type="evidence" value="ECO:0007669"/>
    <property type="project" value="TreeGrafter"/>
</dbReference>
<feature type="domain" description="Metallo-beta-lactamase" evidence="2">
    <location>
        <begin position="137"/>
        <end position="382"/>
    </location>
</feature>
<evidence type="ECO:0000313" key="3">
    <source>
        <dbReference type="EMBL" id="PWN26037.1"/>
    </source>
</evidence>
<dbReference type="OrthoDB" id="332863at2759"/>
<dbReference type="Proteomes" id="UP000245884">
    <property type="component" value="Unassembled WGS sequence"/>
</dbReference>
<evidence type="ECO:0000259" key="2">
    <source>
        <dbReference type="Pfam" id="PF12706"/>
    </source>
</evidence>
<dbReference type="PANTHER" id="PTHR15032">
    <property type="entry name" value="N-ACYL-PHOSPHATIDYLETHANOLAMINE-HYDROLYZING PHOSPHOLIPASE D"/>
    <property type="match status" value="1"/>
</dbReference>
<dbReference type="GO" id="GO:0070291">
    <property type="term" value="P:N-acylethanolamine metabolic process"/>
    <property type="evidence" value="ECO:0007669"/>
    <property type="project" value="TreeGrafter"/>
</dbReference>
<dbReference type="Gene3D" id="3.60.15.10">
    <property type="entry name" value="Ribonuclease Z/Hydroxyacylglutathione hydrolase-like"/>
    <property type="match status" value="1"/>
</dbReference>
<keyword evidence="4" id="KW-1185">Reference proteome</keyword>
<keyword evidence="3" id="KW-0378">Hydrolase</keyword>
<feature type="region of interest" description="Disordered" evidence="1">
    <location>
        <begin position="1"/>
        <end position="55"/>
    </location>
</feature>
<dbReference type="Pfam" id="PF12706">
    <property type="entry name" value="Lactamase_B_2"/>
    <property type="match status" value="1"/>
</dbReference>
<proteinExistence type="predicted"/>
<evidence type="ECO:0000256" key="1">
    <source>
        <dbReference type="SAM" id="MobiDB-lite"/>
    </source>
</evidence>
<accession>A0A316UL94</accession>
<dbReference type="GO" id="GO:0005737">
    <property type="term" value="C:cytoplasm"/>
    <property type="evidence" value="ECO:0007669"/>
    <property type="project" value="TreeGrafter"/>
</dbReference>
<dbReference type="SUPFAM" id="SSF56281">
    <property type="entry name" value="Metallo-hydrolase/oxidoreductase"/>
    <property type="match status" value="1"/>
</dbReference>
<dbReference type="EMBL" id="KZ819673">
    <property type="protein sequence ID" value="PWN26037.1"/>
    <property type="molecule type" value="Genomic_DNA"/>
</dbReference>
<organism evidence="3 4">
    <name type="scientific">Jaminaea rosea</name>
    <dbReference type="NCBI Taxonomy" id="1569628"/>
    <lineage>
        <taxon>Eukaryota</taxon>
        <taxon>Fungi</taxon>
        <taxon>Dikarya</taxon>
        <taxon>Basidiomycota</taxon>
        <taxon>Ustilaginomycotina</taxon>
        <taxon>Exobasidiomycetes</taxon>
        <taxon>Microstromatales</taxon>
        <taxon>Microstromatales incertae sedis</taxon>
        <taxon>Jaminaea</taxon>
    </lineage>
</organism>
<dbReference type="InterPro" id="IPR001279">
    <property type="entry name" value="Metallo-B-lactamas"/>
</dbReference>
<evidence type="ECO:0000313" key="4">
    <source>
        <dbReference type="Proteomes" id="UP000245884"/>
    </source>
</evidence>
<dbReference type="InterPro" id="IPR036866">
    <property type="entry name" value="RibonucZ/Hydroxyglut_hydro"/>
</dbReference>
<sequence>MTTASAASSSRHDPRLTFQSPAQPLTPPAFYRPTGPNARPPHWQRLEPRGFKSPWPSSNPRITGLWSFLRTRYYDARDEWQEPPLPKKGEGMPVVREAKWLEDGGREEDERVRLTWLGHASCHLQLPLHDSAKTTLNILTDPVLSHRCSPVQFMGPARYTEPCTSVEAMAQDDRAWPHVVVLSHNHYDHMDYGTIKALLSRPNGREQPLWLVPLGLKKWFEQHCKELPSEKVVELDWWEETIVAAGEGRAGVKFTCTPAQHFSGRSINDRNQTLWASWAMHVLPSDTSASRHPSARIWFSGDSGYRSLPRGFPTDGSGDESSLPHCPAFREIGQLLGPFDLALIACGAYQPRSMFSELHMNPRESVQVHKEIGARRSVGIHHSTFRLTSEEVNEPANWFVEEGRKAGLGEGEVGCLGIGETSVVKVHGQEEMEGQKAAL</sequence>
<protein>
    <submittedName>
        <fullName evidence="3">Metallo-hydrolase/oxidoreductase</fullName>
    </submittedName>
</protein>
<name>A0A316UL94_9BASI</name>
<dbReference type="GeneID" id="37028524"/>
<gene>
    <name evidence="3" type="ORF">BDZ90DRAFT_233632</name>
</gene>
<dbReference type="PANTHER" id="PTHR15032:SF4">
    <property type="entry name" value="N-ACYL-PHOSPHATIDYLETHANOLAMINE-HYDROLYZING PHOSPHOLIPASE D"/>
    <property type="match status" value="1"/>
</dbReference>
<dbReference type="AlphaFoldDB" id="A0A316UL94"/>
<dbReference type="GO" id="GO:0070290">
    <property type="term" value="F:N-acylphosphatidylethanolamine-specific phospholipase D activity"/>
    <property type="evidence" value="ECO:0007669"/>
    <property type="project" value="TreeGrafter"/>
</dbReference>
<reference evidence="3 4" key="1">
    <citation type="journal article" date="2018" name="Mol. Biol. Evol.">
        <title>Broad Genomic Sampling Reveals a Smut Pathogenic Ancestry of the Fungal Clade Ustilaginomycotina.</title>
        <authorList>
            <person name="Kijpornyongpan T."/>
            <person name="Mondo S.J."/>
            <person name="Barry K."/>
            <person name="Sandor L."/>
            <person name="Lee J."/>
            <person name="Lipzen A."/>
            <person name="Pangilinan J."/>
            <person name="LaButti K."/>
            <person name="Hainaut M."/>
            <person name="Henrissat B."/>
            <person name="Grigoriev I.V."/>
            <person name="Spatafora J.W."/>
            <person name="Aime M.C."/>
        </authorList>
    </citation>
    <scope>NUCLEOTIDE SEQUENCE [LARGE SCALE GENOMIC DNA]</scope>
    <source>
        <strain evidence="3 4">MCA 5214</strain>
    </source>
</reference>
<dbReference type="RefSeq" id="XP_025360649.1">
    <property type="nucleotide sequence ID" value="XM_025506701.1"/>
</dbReference>